<reference evidence="1 2" key="1">
    <citation type="submission" date="2019-03" db="EMBL/GenBank/DDBJ databases">
        <title>Alkanindiges illinoisensis: a potential pathogenic isolated from ascites of a gastric cancer patient with abdominal metastasis.</title>
        <authorList>
            <person name="Hu X."/>
            <person name="Yang B."/>
            <person name="Yan X."/>
            <person name="Lin L."/>
            <person name="Zhao H."/>
            <person name="Zhou F."/>
            <person name="Su B."/>
            <person name="Chen J."/>
            <person name="Rui Y."/>
            <person name="Wang Q."/>
            <person name="Zheng L."/>
        </authorList>
    </citation>
    <scope>NUCLEOTIDE SEQUENCE [LARGE SCALE GENOMIC DNA]</scope>
    <source>
        <strain evidence="1 2">NFYY 23406</strain>
    </source>
</reference>
<comment type="caution">
    <text evidence="1">The sequence shown here is derived from an EMBL/GenBank/DDBJ whole genome shotgun (WGS) entry which is preliminary data.</text>
</comment>
<dbReference type="OrthoDB" id="564699at2"/>
<sequence>MLDNNYSTEPPVASAVALAAISEKISDIREEQKKLAEIPAMLIADELQEVMPEAVTGEKDAVDENGNPVYQQIDVTKTLIWLIGAFQEYVRTHP</sequence>
<evidence type="ECO:0000313" key="2">
    <source>
        <dbReference type="Proteomes" id="UP000297834"/>
    </source>
</evidence>
<dbReference type="STRING" id="1120977.GCA_000619845_00335"/>
<keyword evidence="2" id="KW-1185">Reference proteome</keyword>
<dbReference type="EMBL" id="SNTY01000032">
    <property type="protein sequence ID" value="TEU26089.1"/>
    <property type="molecule type" value="Genomic_DNA"/>
</dbReference>
<organism evidence="1 2">
    <name type="scientific">Alkanindiges illinoisensis</name>
    <dbReference type="NCBI Taxonomy" id="197183"/>
    <lineage>
        <taxon>Bacteria</taxon>
        <taxon>Pseudomonadati</taxon>
        <taxon>Pseudomonadota</taxon>
        <taxon>Gammaproteobacteria</taxon>
        <taxon>Moraxellales</taxon>
        <taxon>Moraxellaceae</taxon>
        <taxon>Alkanindiges</taxon>
    </lineage>
</organism>
<protein>
    <submittedName>
        <fullName evidence="1">Uncharacterized protein</fullName>
    </submittedName>
</protein>
<evidence type="ECO:0000313" key="1">
    <source>
        <dbReference type="EMBL" id="TEU26089.1"/>
    </source>
</evidence>
<proteinExistence type="predicted"/>
<gene>
    <name evidence="1" type="ORF">E2B99_08685</name>
</gene>
<dbReference type="AlphaFoldDB" id="A0A4Y7XCX6"/>
<accession>A0A4Y7XCX6</accession>
<dbReference type="RefSeq" id="WP_134244604.1">
    <property type="nucleotide sequence ID" value="NZ_SNTY01000032.1"/>
</dbReference>
<dbReference type="Proteomes" id="UP000297834">
    <property type="component" value="Unassembled WGS sequence"/>
</dbReference>
<name>A0A4Y7XCX6_9GAMM</name>